<evidence type="ECO:0000313" key="4">
    <source>
        <dbReference type="Proteomes" id="UP000515344"/>
    </source>
</evidence>
<name>A0A7G5XN19_9BACT</name>
<dbReference type="Proteomes" id="UP000515344">
    <property type="component" value="Chromosome"/>
</dbReference>
<reference evidence="4" key="1">
    <citation type="submission" date="2020-08" db="EMBL/GenBank/DDBJ databases">
        <title>Lacibacter sp. S13-6-6 genome sequencing.</title>
        <authorList>
            <person name="Jin L."/>
        </authorList>
    </citation>
    <scope>NUCLEOTIDE SEQUENCE [LARGE SCALE GENOMIC DNA]</scope>
    <source>
        <strain evidence="4">S13-6-6</strain>
    </source>
</reference>
<organism evidence="3 4">
    <name type="scientific">Lacibacter sediminis</name>
    <dbReference type="NCBI Taxonomy" id="2760713"/>
    <lineage>
        <taxon>Bacteria</taxon>
        <taxon>Pseudomonadati</taxon>
        <taxon>Bacteroidota</taxon>
        <taxon>Chitinophagia</taxon>
        <taxon>Chitinophagales</taxon>
        <taxon>Chitinophagaceae</taxon>
        <taxon>Lacibacter</taxon>
    </lineage>
</organism>
<keyword evidence="4" id="KW-1185">Reference proteome</keyword>
<dbReference type="SUPFAM" id="SSF49265">
    <property type="entry name" value="Fibronectin type III"/>
    <property type="match status" value="1"/>
</dbReference>
<dbReference type="Pfam" id="PF09603">
    <property type="entry name" value="Fib_succ_major"/>
    <property type="match status" value="1"/>
</dbReference>
<dbReference type="AlphaFoldDB" id="A0A7G5XN19"/>
<feature type="compositionally biased region" description="Pro residues" evidence="1">
    <location>
        <begin position="235"/>
        <end position="247"/>
    </location>
</feature>
<proteinExistence type="predicted"/>
<dbReference type="EMBL" id="CP060007">
    <property type="protein sequence ID" value="QNA46872.1"/>
    <property type="molecule type" value="Genomic_DNA"/>
</dbReference>
<gene>
    <name evidence="3" type="ORF">H4075_21395</name>
</gene>
<feature type="domain" description="Fibrobacter succinogenes major paralogous" evidence="2">
    <location>
        <begin position="261"/>
        <end position="443"/>
    </location>
</feature>
<evidence type="ECO:0000313" key="3">
    <source>
        <dbReference type="EMBL" id="QNA46872.1"/>
    </source>
</evidence>
<sequence>MLYWDGTKWTTLPKGTNGQYLKWCNDTLTWGPCLPVINTKAVKNVNDHPQAIVDVAVLSDGGSYILEFGICVSKNPNPTYPNDQVGATYPNTQLGITQFGFDTESNTTYYVRAFAVSNVGVAYGNELSVTSKTFSAPVVLLDSISSIGTSSAILWGTVSNEGSFSVSQKGFVWDTIPNVSITNNLLLSTSAGNSNYSTDLLNLKPNKRYYVRAYAGNAHGNSYSAEQSFITDTIPAPPPPPPPPPAPTSLTDIDGNVYPVVKIANKHWISKNLDVTHYKNGDSIPQVQDAATWANLTTGAWCYYENQTANGTTYGKLYNWYAMNDPRGIAPAGWHVPNDEEWVAMIDSLGGSGIAGGKLKATTLWNSPNTGATNSSGFNGLPGGARLPRGVFDYKGMWGQWWSSTPSQMSNDLGIFLQLTNESQGISGPNPFEKQYGYSIRLIWNY</sequence>
<dbReference type="KEGG" id="lacs:H4075_21395"/>
<dbReference type="InterPro" id="IPR036116">
    <property type="entry name" value="FN3_sf"/>
</dbReference>
<protein>
    <submittedName>
        <fullName evidence="3">Fibrobacter succinogenes major paralogous domain-containing protein</fullName>
    </submittedName>
</protein>
<dbReference type="Gene3D" id="2.60.40.10">
    <property type="entry name" value="Immunoglobulins"/>
    <property type="match status" value="1"/>
</dbReference>
<evidence type="ECO:0000259" key="2">
    <source>
        <dbReference type="Pfam" id="PF09603"/>
    </source>
</evidence>
<dbReference type="InterPro" id="IPR011871">
    <property type="entry name" value="Fib_succ_major"/>
</dbReference>
<dbReference type="InterPro" id="IPR013783">
    <property type="entry name" value="Ig-like_fold"/>
</dbReference>
<evidence type="ECO:0000256" key="1">
    <source>
        <dbReference type="SAM" id="MobiDB-lite"/>
    </source>
</evidence>
<feature type="region of interest" description="Disordered" evidence="1">
    <location>
        <begin position="230"/>
        <end position="251"/>
    </location>
</feature>
<dbReference type="NCBIfam" id="TIGR02145">
    <property type="entry name" value="Fib_succ_major"/>
    <property type="match status" value="1"/>
</dbReference>
<accession>A0A7G5XN19</accession>